<evidence type="ECO:0000256" key="5">
    <source>
        <dbReference type="ARBA" id="ARBA00022475"/>
    </source>
</evidence>
<evidence type="ECO:0000259" key="13">
    <source>
        <dbReference type="Pfam" id="PF14842"/>
    </source>
</evidence>
<dbReference type="PANTHER" id="PTHR30534">
    <property type="entry name" value="FLAGELLAR MOTOR SWITCH PROTEIN FLIG"/>
    <property type="match status" value="1"/>
</dbReference>
<accession>A0A0P1IB02</accession>
<keyword evidence="7" id="KW-0283">Flagellar rotation</keyword>
<dbReference type="InterPro" id="IPR023087">
    <property type="entry name" value="Flg_Motor_Flig_C"/>
</dbReference>
<sequence length="355" mass="38333">MTSSTPLAQIAPVSAIELPPSKSKSLSRRQKAAIIVRFLLNEGAEVSLTGLSDEMQADLTQMLAQMRYVDRDTLAEVLMEFASELESVGLSFPRDIADALSALEGRISPMTATRLRKEAGVRQIGDPWGRIRALPVLSLVEIVMRESTEVAAVMLAKLDVPKAAELLGQLPGDKARRITYAISMTGGITPDTVDRIGLSLATALDDKPPKAFDDDPSKRIGDILNVSAAATRDDVLVGLEETDAGFADQVRKAIFTFADIPARLPPLSVPALLREAGQDTLVKAFASGEPDNSETVEFLLGNISARMADQIREDIQDQGKVTTKDREAAMTSVVLAIRQLQDRGEVQLLLPEDDS</sequence>
<organism evidence="14 15">
    <name type="scientific">Shimia thalassica</name>
    <dbReference type="NCBI Taxonomy" id="1715693"/>
    <lineage>
        <taxon>Bacteria</taxon>
        <taxon>Pseudomonadati</taxon>
        <taxon>Pseudomonadota</taxon>
        <taxon>Alphaproteobacteria</taxon>
        <taxon>Rhodobacterales</taxon>
        <taxon>Roseobacteraceae</taxon>
    </lineage>
</organism>
<keyword evidence="5" id="KW-1003">Cell membrane</keyword>
<dbReference type="Proteomes" id="UP000051870">
    <property type="component" value="Unassembled WGS sequence"/>
</dbReference>
<evidence type="ECO:0000256" key="10">
    <source>
        <dbReference type="ARBA" id="ARBA00025598"/>
    </source>
</evidence>
<keyword evidence="9" id="KW-0975">Bacterial flagellum</keyword>
<dbReference type="GO" id="GO:0009425">
    <property type="term" value="C:bacterial-type flagellum basal body"/>
    <property type="evidence" value="ECO:0007669"/>
    <property type="project" value="UniProtKB-SubCell"/>
</dbReference>
<dbReference type="RefSeq" id="WP_058311755.1">
    <property type="nucleotide sequence ID" value="NZ_CYTW01000002.1"/>
</dbReference>
<dbReference type="SUPFAM" id="SSF48029">
    <property type="entry name" value="FliG"/>
    <property type="match status" value="2"/>
</dbReference>
<evidence type="ECO:0000256" key="2">
    <source>
        <dbReference type="ARBA" id="ARBA00004413"/>
    </source>
</evidence>
<dbReference type="GeneID" id="83881616"/>
<dbReference type="PRINTS" id="PR00954">
    <property type="entry name" value="FLGMOTORFLIG"/>
</dbReference>
<comment type="subcellular location">
    <subcellularLocation>
        <location evidence="1">Bacterial flagellum basal body</location>
    </subcellularLocation>
    <subcellularLocation>
        <location evidence="2">Cell membrane</location>
        <topology evidence="2">Peripheral membrane protein</topology>
        <orientation evidence="2">Cytoplasmic side</orientation>
    </subcellularLocation>
</comment>
<evidence type="ECO:0000256" key="7">
    <source>
        <dbReference type="ARBA" id="ARBA00022779"/>
    </source>
</evidence>
<gene>
    <name evidence="14" type="primary">fliG</name>
    <name evidence="14" type="ORF">PH7735_02602</name>
</gene>
<keyword evidence="15" id="KW-1185">Reference proteome</keyword>
<protein>
    <recommendedName>
        <fullName evidence="4">Flagellar motor switch protein FliG</fullName>
    </recommendedName>
</protein>
<evidence type="ECO:0000259" key="11">
    <source>
        <dbReference type="Pfam" id="PF01706"/>
    </source>
</evidence>
<dbReference type="Pfam" id="PF01706">
    <property type="entry name" value="FliG_C"/>
    <property type="match status" value="1"/>
</dbReference>
<keyword evidence="8" id="KW-0472">Membrane</keyword>
<dbReference type="Gene3D" id="1.10.220.30">
    <property type="match status" value="3"/>
</dbReference>
<dbReference type="STRING" id="1715693.PH7735_02602"/>
<keyword evidence="14" id="KW-0282">Flagellum</keyword>
<evidence type="ECO:0000256" key="9">
    <source>
        <dbReference type="ARBA" id="ARBA00023143"/>
    </source>
</evidence>
<evidence type="ECO:0000259" key="12">
    <source>
        <dbReference type="Pfam" id="PF14841"/>
    </source>
</evidence>
<dbReference type="InterPro" id="IPR011002">
    <property type="entry name" value="FliG_a-hlx"/>
</dbReference>
<dbReference type="GO" id="GO:0003774">
    <property type="term" value="F:cytoskeletal motor activity"/>
    <property type="evidence" value="ECO:0007669"/>
    <property type="project" value="InterPro"/>
</dbReference>
<evidence type="ECO:0000313" key="14">
    <source>
        <dbReference type="EMBL" id="CUK02525.1"/>
    </source>
</evidence>
<dbReference type="Pfam" id="PF14841">
    <property type="entry name" value="FliG_M"/>
    <property type="match status" value="1"/>
</dbReference>
<evidence type="ECO:0000313" key="15">
    <source>
        <dbReference type="Proteomes" id="UP000051870"/>
    </source>
</evidence>
<dbReference type="GO" id="GO:0071973">
    <property type="term" value="P:bacterial-type flagellum-dependent cell motility"/>
    <property type="evidence" value="ECO:0007669"/>
    <property type="project" value="InterPro"/>
</dbReference>
<evidence type="ECO:0000256" key="6">
    <source>
        <dbReference type="ARBA" id="ARBA00022500"/>
    </source>
</evidence>
<keyword evidence="14" id="KW-0966">Cell projection</keyword>
<proteinExistence type="inferred from homology"/>
<dbReference type="InterPro" id="IPR000090">
    <property type="entry name" value="Flg_Motor_Flig"/>
</dbReference>
<feature type="domain" description="Flagellar motor switch protein FliG C-terminal" evidence="11">
    <location>
        <begin position="239"/>
        <end position="348"/>
    </location>
</feature>
<evidence type="ECO:0000256" key="3">
    <source>
        <dbReference type="ARBA" id="ARBA00010299"/>
    </source>
</evidence>
<evidence type="ECO:0000256" key="4">
    <source>
        <dbReference type="ARBA" id="ARBA00021870"/>
    </source>
</evidence>
<feature type="domain" description="Flagellar motor switch protein FliG middle" evidence="12">
    <location>
        <begin position="139"/>
        <end position="205"/>
    </location>
</feature>
<dbReference type="AlphaFoldDB" id="A0A0P1IB02"/>
<comment type="function">
    <text evidence="10">FliG is one of three proteins (FliG, FliN, FliM) that forms the rotor-mounted switch complex (C ring), located at the base of the basal body. This complex interacts with the CheY and CheZ chemotaxis proteins, in addition to contacting components of the motor that determine the direction of flagellar rotation.</text>
</comment>
<dbReference type="GO" id="GO:0006935">
    <property type="term" value="P:chemotaxis"/>
    <property type="evidence" value="ECO:0007669"/>
    <property type="project" value="UniProtKB-KW"/>
</dbReference>
<keyword evidence="14" id="KW-0969">Cilium</keyword>
<name>A0A0P1IB02_9RHOB</name>
<dbReference type="GO" id="GO:0005886">
    <property type="term" value="C:plasma membrane"/>
    <property type="evidence" value="ECO:0007669"/>
    <property type="project" value="UniProtKB-SubCell"/>
</dbReference>
<dbReference type="EMBL" id="CYTW01000002">
    <property type="protein sequence ID" value="CUK02525.1"/>
    <property type="molecule type" value="Genomic_DNA"/>
</dbReference>
<comment type="similarity">
    <text evidence="3">Belongs to the FliG family.</text>
</comment>
<dbReference type="Pfam" id="PF14842">
    <property type="entry name" value="FliG_N"/>
    <property type="match status" value="1"/>
</dbReference>
<feature type="domain" description="Flagellar motor switch protein FliG N-terminal" evidence="13">
    <location>
        <begin position="26"/>
        <end position="128"/>
    </location>
</feature>
<keyword evidence="6" id="KW-0145">Chemotaxis</keyword>
<evidence type="ECO:0000256" key="1">
    <source>
        <dbReference type="ARBA" id="ARBA00004117"/>
    </source>
</evidence>
<dbReference type="InterPro" id="IPR032779">
    <property type="entry name" value="FliG_M"/>
</dbReference>
<evidence type="ECO:0000256" key="8">
    <source>
        <dbReference type="ARBA" id="ARBA00023136"/>
    </source>
</evidence>
<reference evidence="15" key="1">
    <citation type="submission" date="2015-09" db="EMBL/GenBank/DDBJ databases">
        <authorList>
            <person name="Rodrigo-Torres Lidia"/>
            <person name="Arahal R.David."/>
        </authorList>
    </citation>
    <scope>NUCLEOTIDE SEQUENCE [LARGE SCALE GENOMIC DNA]</scope>
    <source>
        <strain evidence="15">CECT 7735</strain>
    </source>
</reference>
<dbReference type="PANTHER" id="PTHR30534:SF0">
    <property type="entry name" value="FLAGELLAR MOTOR SWITCH PROTEIN FLIG"/>
    <property type="match status" value="1"/>
</dbReference>
<dbReference type="InterPro" id="IPR028263">
    <property type="entry name" value="FliG_N"/>
</dbReference>